<keyword evidence="2" id="KW-0067">ATP-binding</keyword>
<dbReference type="InterPro" id="IPR001650">
    <property type="entry name" value="Helicase_C-like"/>
</dbReference>
<dbReference type="InterPro" id="IPR014001">
    <property type="entry name" value="Helicase_ATP-bd"/>
</dbReference>
<evidence type="ECO:0000313" key="2">
    <source>
        <dbReference type="EMBL" id="WQJ54098.1"/>
    </source>
</evidence>
<sequence length="531" mass="62016">MKVDITFDNNYFVISSDYIFELNVIRRAFTREIPNAWMLKKITDIQITDREFMNNYNMISTNLWLEIIKVAKKFNIAMEMTPAAQNFLNQFTLKFEDFKSYIDDIFEGAENEEGKEFKPYDYQVKAAYTLLKYKKCCGEISTSGGKTLISFMIFKYLIDTQGIDNILYIVPSVDLANQSAIQYERYESYLKKHNHNWEIGILRSGLTKKQKAKVESCNILFGTFQSLCKRKKEFFNRFGGCICDECHHLGNAASIKNILYNMSNLKYSIGVTGTFPKETMYENLYIQSVVGPVVYKLTADQLINTEKRGTPIYAVIQYLKWADQQTKETMYIYRANKNPMDITAGSKVLKIERKTVNESYTRLKYICDQVINTKKNALVLFGDIKYGYGKKVYDYIKDNSSKDVYYTDGNTPNKTRDYYKQCMEEDTSGNTVIVASINTFGEGIDIKNLWSIFLVDTAKSERLVRQICGRGIRLYPGKDKVVIFDFVDDIRYSADPNKRYKDNYLWRHGQERKKIYLEQHFPVYEQKVNFS</sequence>
<dbReference type="InterPro" id="IPR006935">
    <property type="entry name" value="Helicase/UvrB_N"/>
</dbReference>
<dbReference type="PANTHER" id="PTHR47396">
    <property type="entry name" value="TYPE I RESTRICTION ENZYME ECOKI R PROTEIN"/>
    <property type="match status" value="1"/>
</dbReference>
<keyword evidence="3" id="KW-1185">Reference proteome</keyword>
<dbReference type="GO" id="GO:0004386">
    <property type="term" value="F:helicase activity"/>
    <property type="evidence" value="ECO:0007669"/>
    <property type="project" value="UniProtKB-KW"/>
</dbReference>
<protein>
    <submittedName>
        <fullName evidence="2">DNA helicase</fullName>
    </submittedName>
</protein>
<feature type="domain" description="Helicase ATP-binding" evidence="1">
    <location>
        <begin position="127"/>
        <end position="293"/>
    </location>
</feature>
<keyword evidence="2" id="KW-0347">Helicase</keyword>
<dbReference type="EMBL" id="OR769218">
    <property type="protein sequence ID" value="WQJ54098.1"/>
    <property type="molecule type" value="Genomic_DNA"/>
</dbReference>
<dbReference type="SMART" id="SM00487">
    <property type="entry name" value="DEXDc"/>
    <property type="match status" value="1"/>
</dbReference>
<reference evidence="2 3" key="1">
    <citation type="submission" date="2023-11" db="EMBL/GenBank/DDBJ databases">
        <authorList>
            <person name="Cook R."/>
            <person name="Crisci M."/>
            <person name="Pye H."/>
            <person name="Adriaenssens E."/>
            <person name="Santini J."/>
        </authorList>
    </citation>
    <scope>NUCLEOTIDE SEQUENCE [LARGE SCALE GENOMIC DNA]</scope>
    <source>
        <strain evidence="2">Lak_Megaphage_RVC_AP1_GC26</strain>
    </source>
</reference>
<proteinExistence type="predicted"/>
<organism evidence="2 3">
    <name type="scientific">phage Lak_Megaphage_RVC_AP1_GC26</name>
    <dbReference type="NCBI Taxonomy" id="3109224"/>
    <lineage>
        <taxon>Viruses</taxon>
        <taxon>Duplodnaviria</taxon>
        <taxon>Heunggongvirae</taxon>
        <taxon>Uroviricota</taxon>
        <taxon>Caudoviricetes</taxon>
        <taxon>Caudoviricetes code 15 clade</taxon>
    </lineage>
</organism>
<dbReference type="Pfam" id="PF00271">
    <property type="entry name" value="Helicase_C"/>
    <property type="match status" value="1"/>
</dbReference>
<dbReference type="PROSITE" id="PS51192">
    <property type="entry name" value="HELICASE_ATP_BIND_1"/>
    <property type="match status" value="1"/>
</dbReference>
<evidence type="ECO:0000313" key="3">
    <source>
        <dbReference type="Proteomes" id="UP001346559"/>
    </source>
</evidence>
<dbReference type="InterPro" id="IPR027417">
    <property type="entry name" value="P-loop_NTPase"/>
</dbReference>
<dbReference type="Pfam" id="PF04851">
    <property type="entry name" value="ResIII"/>
    <property type="match status" value="1"/>
</dbReference>
<name>A0ABZ0Z4J1_9CAUD</name>
<dbReference type="PANTHER" id="PTHR47396:SF1">
    <property type="entry name" value="ATP-DEPENDENT HELICASE IRC3-RELATED"/>
    <property type="match status" value="1"/>
</dbReference>
<accession>A0ABZ0Z4J1</accession>
<dbReference type="Proteomes" id="UP001346559">
    <property type="component" value="Segment"/>
</dbReference>
<dbReference type="SUPFAM" id="SSF52540">
    <property type="entry name" value="P-loop containing nucleoside triphosphate hydrolases"/>
    <property type="match status" value="2"/>
</dbReference>
<keyword evidence="2" id="KW-0378">Hydrolase</keyword>
<evidence type="ECO:0000259" key="1">
    <source>
        <dbReference type="PROSITE" id="PS51192"/>
    </source>
</evidence>
<keyword evidence="2" id="KW-0547">Nucleotide-binding</keyword>
<dbReference type="InterPro" id="IPR050742">
    <property type="entry name" value="Helicase_Restrict-Modif_Enz"/>
</dbReference>
<dbReference type="Gene3D" id="3.40.50.300">
    <property type="entry name" value="P-loop containing nucleotide triphosphate hydrolases"/>
    <property type="match status" value="2"/>
</dbReference>